<dbReference type="Proteomes" id="UP000319349">
    <property type="component" value="Chromosome"/>
</dbReference>
<evidence type="ECO:0000313" key="3">
    <source>
        <dbReference type="Proteomes" id="UP000319349"/>
    </source>
</evidence>
<dbReference type="InterPro" id="IPR000160">
    <property type="entry name" value="GGDEF_dom"/>
</dbReference>
<dbReference type="EMBL" id="CP038228">
    <property type="protein sequence ID" value="QDI05253.1"/>
    <property type="molecule type" value="Genomic_DNA"/>
</dbReference>
<reference evidence="2 3" key="1">
    <citation type="submission" date="2019-03" db="EMBL/GenBank/DDBJ databases">
        <title>Tal1 in Xanthomonas translucens pv. cerealis Contributes to Virulence in Bacterial Leaf Streak of Wheat.</title>
        <authorList>
            <person name="Shah S.M.A."/>
            <person name="Haq F."/>
            <person name="Ma W."/>
            <person name="Xu X."/>
            <person name="Wang S."/>
            <person name="Xu Z."/>
            <person name="Zou L."/>
            <person name="Zhu B."/>
            <person name="Chen G."/>
        </authorList>
    </citation>
    <scope>NUCLEOTIDE SEQUENCE [LARGE SCALE GENOMIC DNA]</scope>
    <source>
        <strain evidence="2 3">01</strain>
    </source>
</reference>
<dbReference type="SUPFAM" id="SSF55073">
    <property type="entry name" value="Nucleotide cyclase"/>
    <property type="match status" value="1"/>
</dbReference>
<sequence length="60" mass="6522">MWHPLRAALAALASPELQPTLSIGVVQLRPGDDANGVVQRVYEVLYVAKSGGRNRVFAVY</sequence>
<feature type="domain" description="GGDEF" evidence="1">
    <location>
        <begin position="1"/>
        <end position="60"/>
    </location>
</feature>
<gene>
    <name evidence="2" type="ORF">E4A48_17585</name>
</gene>
<dbReference type="Gene3D" id="3.30.70.270">
    <property type="match status" value="1"/>
</dbReference>
<dbReference type="PROSITE" id="PS50887">
    <property type="entry name" value="GGDEF"/>
    <property type="match status" value="1"/>
</dbReference>
<dbReference type="InterPro" id="IPR043128">
    <property type="entry name" value="Rev_trsase/Diguanyl_cyclase"/>
</dbReference>
<keyword evidence="3" id="KW-1185">Reference proteome</keyword>
<proteinExistence type="predicted"/>
<evidence type="ECO:0000259" key="1">
    <source>
        <dbReference type="PROSITE" id="PS50887"/>
    </source>
</evidence>
<dbReference type="AlphaFoldDB" id="A0A514EHH1"/>
<organism evidence="2 3">
    <name type="scientific">Xanthomonas cerealis pv. cerealis</name>
    <dbReference type="NCBI Taxonomy" id="152263"/>
    <lineage>
        <taxon>Bacteria</taxon>
        <taxon>Pseudomonadati</taxon>
        <taxon>Pseudomonadota</taxon>
        <taxon>Gammaproteobacteria</taxon>
        <taxon>Lysobacterales</taxon>
        <taxon>Lysobacteraceae</taxon>
        <taxon>Xanthomonas</taxon>
        <taxon>Xanthomonas translucens group</taxon>
        <taxon>Xanthomonas cerealis</taxon>
    </lineage>
</organism>
<name>A0A514EHH1_9XANT</name>
<dbReference type="InterPro" id="IPR029787">
    <property type="entry name" value="Nucleotide_cyclase"/>
</dbReference>
<dbReference type="RefSeq" id="WP_142742871.1">
    <property type="nucleotide sequence ID" value="NZ_CP038228.1"/>
</dbReference>
<accession>A0A514EHH1</accession>
<evidence type="ECO:0000313" key="2">
    <source>
        <dbReference type="EMBL" id="QDI05253.1"/>
    </source>
</evidence>
<protein>
    <recommendedName>
        <fullName evidence="1">GGDEF domain-containing protein</fullName>
    </recommendedName>
</protein>